<evidence type="ECO:0000256" key="2">
    <source>
        <dbReference type="ARBA" id="ARBA00022692"/>
    </source>
</evidence>
<gene>
    <name evidence="11" type="ORF">SCF082_LOCUS8827</name>
</gene>
<dbReference type="Pfam" id="PF02364">
    <property type="entry name" value="Glucan_synthase"/>
    <property type="match status" value="1"/>
</dbReference>
<proteinExistence type="predicted"/>
<evidence type="ECO:0000256" key="5">
    <source>
        <dbReference type="ARBA" id="ARBA00022989"/>
    </source>
</evidence>
<dbReference type="SMART" id="SM00382">
    <property type="entry name" value="AAA"/>
    <property type="match status" value="1"/>
</dbReference>
<dbReference type="InterPro" id="IPR003440">
    <property type="entry name" value="Glyco_trans_48_dom"/>
</dbReference>
<dbReference type="CDD" id="cd03263">
    <property type="entry name" value="ABC_subfamily_A"/>
    <property type="match status" value="1"/>
</dbReference>
<dbReference type="Proteomes" id="UP001642464">
    <property type="component" value="Unassembled WGS sequence"/>
</dbReference>
<dbReference type="InterPro" id="IPR013525">
    <property type="entry name" value="ABC2_TM"/>
</dbReference>
<dbReference type="InterPro" id="IPR000731">
    <property type="entry name" value="SSD"/>
</dbReference>
<dbReference type="Pfam" id="PF03176">
    <property type="entry name" value="MMPL"/>
    <property type="match status" value="2"/>
</dbReference>
<reference evidence="11 12" key="1">
    <citation type="submission" date="2024-02" db="EMBL/GenBank/DDBJ databases">
        <authorList>
            <person name="Chen Y."/>
            <person name="Shah S."/>
            <person name="Dougan E. K."/>
            <person name="Thang M."/>
            <person name="Chan C."/>
        </authorList>
    </citation>
    <scope>NUCLEOTIDE SEQUENCE [LARGE SCALE GENOMIC DNA]</scope>
</reference>
<feature type="transmembrane region" description="Helical" evidence="8">
    <location>
        <begin position="18"/>
        <end position="39"/>
    </location>
</feature>
<feature type="compositionally biased region" description="Acidic residues" evidence="7">
    <location>
        <begin position="367"/>
        <end position="390"/>
    </location>
</feature>
<feature type="transmembrane region" description="Helical" evidence="8">
    <location>
        <begin position="252"/>
        <end position="271"/>
    </location>
</feature>
<keyword evidence="5 8" id="KW-1133">Transmembrane helix</keyword>
<comment type="caution">
    <text evidence="11">The sequence shown here is derived from an EMBL/GenBank/DDBJ whole genome shotgun (WGS) entry which is preliminary data.</text>
</comment>
<evidence type="ECO:0000313" key="12">
    <source>
        <dbReference type="Proteomes" id="UP001642464"/>
    </source>
</evidence>
<keyword evidence="6 8" id="KW-0472">Membrane</keyword>
<organism evidence="11 12">
    <name type="scientific">Durusdinium trenchii</name>
    <dbReference type="NCBI Taxonomy" id="1381693"/>
    <lineage>
        <taxon>Eukaryota</taxon>
        <taxon>Sar</taxon>
        <taxon>Alveolata</taxon>
        <taxon>Dinophyceae</taxon>
        <taxon>Suessiales</taxon>
        <taxon>Symbiodiniaceae</taxon>
        <taxon>Durusdinium</taxon>
    </lineage>
</organism>
<protein>
    <submittedName>
        <fullName evidence="11">ABC transporter A family member 1 (ABC transporter ABCA.1) (AtABCA1) (ABC one homolog protein 1) (AtAOH1)</fullName>
    </submittedName>
</protein>
<feature type="transmembrane region" description="Helical" evidence="8">
    <location>
        <begin position="1580"/>
        <end position="1602"/>
    </location>
</feature>
<dbReference type="InterPro" id="IPR003439">
    <property type="entry name" value="ABC_transporter-like_ATP-bd"/>
</dbReference>
<evidence type="ECO:0000256" key="3">
    <source>
        <dbReference type="ARBA" id="ARBA00022741"/>
    </source>
</evidence>
<evidence type="ECO:0000256" key="4">
    <source>
        <dbReference type="ARBA" id="ARBA00022840"/>
    </source>
</evidence>
<feature type="transmembrane region" description="Helical" evidence="8">
    <location>
        <begin position="729"/>
        <end position="751"/>
    </location>
</feature>
<feature type="transmembrane region" description="Helical" evidence="8">
    <location>
        <begin position="1614"/>
        <end position="1638"/>
    </location>
</feature>
<dbReference type="Pfam" id="PF00005">
    <property type="entry name" value="ABC_tran"/>
    <property type="match status" value="1"/>
</dbReference>
<keyword evidence="2 8" id="KW-0812">Transmembrane</keyword>
<feature type="transmembrane region" description="Helical" evidence="8">
    <location>
        <begin position="882"/>
        <end position="903"/>
    </location>
</feature>
<dbReference type="Gene3D" id="3.40.50.300">
    <property type="entry name" value="P-loop containing nucleotide triphosphate hydrolases"/>
    <property type="match status" value="1"/>
</dbReference>
<evidence type="ECO:0000256" key="8">
    <source>
        <dbReference type="SAM" id="Phobius"/>
    </source>
</evidence>
<feature type="transmembrane region" description="Helical" evidence="8">
    <location>
        <begin position="757"/>
        <end position="776"/>
    </location>
</feature>
<feature type="transmembrane region" description="Helical" evidence="8">
    <location>
        <begin position="1545"/>
        <end position="1568"/>
    </location>
</feature>
<dbReference type="PROSITE" id="PS00211">
    <property type="entry name" value="ABC_TRANSPORTER_1"/>
    <property type="match status" value="1"/>
</dbReference>
<keyword evidence="4" id="KW-0067">ATP-binding</keyword>
<dbReference type="InterPro" id="IPR017871">
    <property type="entry name" value="ABC_transporter-like_CS"/>
</dbReference>
<feature type="region of interest" description="Disordered" evidence="7">
    <location>
        <begin position="367"/>
        <end position="392"/>
    </location>
</feature>
<evidence type="ECO:0000256" key="6">
    <source>
        <dbReference type="ARBA" id="ARBA00023136"/>
    </source>
</evidence>
<evidence type="ECO:0000259" key="10">
    <source>
        <dbReference type="PROSITE" id="PS50893"/>
    </source>
</evidence>
<name>A0ABP0IV74_9DINO</name>
<feature type="domain" description="SSD" evidence="9">
    <location>
        <begin position="224"/>
        <end position="353"/>
    </location>
</feature>
<feature type="domain" description="ABC transporter" evidence="10">
    <location>
        <begin position="2059"/>
        <end position="2297"/>
    </location>
</feature>
<feature type="transmembrane region" description="Helical" evidence="8">
    <location>
        <begin position="846"/>
        <end position="870"/>
    </location>
</feature>
<keyword evidence="12" id="KW-1185">Reference proteome</keyword>
<feature type="transmembrane region" description="Helical" evidence="8">
    <location>
        <begin position="1503"/>
        <end position="1525"/>
    </location>
</feature>
<evidence type="ECO:0000256" key="1">
    <source>
        <dbReference type="ARBA" id="ARBA00004141"/>
    </source>
</evidence>
<dbReference type="InterPro" id="IPR004869">
    <property type="entry name" value="MMPL_dom"/>
</dbReference>
<dbReference type="InterPro" id="IPR026082">
    <property type="entry name" value="ABCA"/>
</dbReference>
<feature type="transmembrane region" description="Helical" evidence="8">
    <location>
        <begin position="224"/>
        <end position="246"/>
    </location>
</feature>
<feature type="transmembrane region" description="Helical" evidence="8">
    <location>
        <begin position="324"/>
        <end position="347"/>
    </location>
</feature>
<evidence type="ECO:0000256" key="7">
    <source>
        <dbReference type="SAM" id="MobiDB-lite"/>
    </source>
</evidence>
<dbReference type="InterPro" id="IPR027417">
    <property type="entry name" value="P-loop_NTPase"/>
</dbReference>
<dbReference type="Gene3D" id="1.20.1640.10">
    <property type="entry name" value="Multidrug efflux transporter AcrB transmembrane domain"/>
    <property type="match status" value="2"/>
</dbReference>
<dbReference type="EMBL" id="CAXAMM010005102">
    <property type="protein sequence ID" value="CAK9005983.1"/>
    <property type="molecule type" value="Genomic_DNA"/>
</dbReference>
<evidence type="ECO:0000259" key="9">
    <source>
        <dbReference type="PROSITE" id="PS50156"/>
    </source>
</evidence>
<feature type="transmembrane region" description="Helical" evidence="8">
    <location>
        <begin position="292"/>
        <end position="318"/>
    </location>
</feature>
<dbReference type="Pfam" id="PF12698">
    <property type="entry name" value="ABC2_membrane_3"/>
    <property type="match status" value="1"/>
</dbReference>
<dbReference type="PROSITE" id="PS50893">
    <property type="entry name" value="ABC_TRANSPORTER_2"/>
    <property type="match status" value="1"/>
</dbReference>
<dbReference type="InterPro" id="IPR003593">
    <property type="entry name" value="AAA+_ATPase"/>
</dbReference>
<dbReference type="PROSITE" id="PS50156">
    <property type="entry name" value="SSD"/>
    <property type="match status" value="1"/>
</dbReference>
<dbReference type="PANTHER" id="PTHR19229">
    <property type="entry name" value="ATP-BINDING CASSETTE TRANSPORTER SUBFAMILY A ABCA"/>
    <property type="match status" value="1"/>
</dbReference>
<dbReference type="SUPFAM" id="SSF82866">
    <property type="entry name" value="Multidrug efflux transporter AcrB transmembrane domain"/>
    <property type="match status" value="2"/>
</dbReference>
<keyword evidence="3" id="KW-0547">Nucleotide-binding</keyword>
<comment type="subcellular location">
    <subcellularLocation>
        <location evidence="1">Membrane</location>
        <topology evidence="1">Multi-pass membrane protein</topology>
    </subcellularLocation>
</comment>
<evidence type="ECO:0000313" key="11">
    <source>
        <dbReference type="EMBL" id="CAK9005983.1"/>
    </source>
</evidence>
<feature type="region of interest" description="Disordered" evidence="7">
    <location>
        <begin position="552"/>
        <end position="571"/>
    </location>
</feature>
<dbReference type="SUPFAM" id="SSF52540">
    <property type="entry name" value="P-loop containing nucleoside triphosphate hydrolases"/>
    <property type="match status" value="1"/>
</dbReference>
<accession>A0ABP0IV74</accession>
<sequence length="2833" mass="316269">MGQAIAKSIWEWRICLAIGWPLLAVLMAPFAYMMVINALPLPKNPPHGTPSALAEELFEAKFPYLVGMKMEMVLIKCRAPCESAVSSVSKSHVEILKDMVLRFGHEYPGTIIDIRSYYTFGTKIDDNPMLSFDKQSILFVWSWRVNGTMKLEAQDFARQITRMCDSLNEQLDDGPLSYQLAATGPTFLNVAMKETVLHEVPIHEIETLWLPFGILAYRLQSARLLLLALCSMPVSILISFGFMYFVSTQLPVILYALVMMLMLCTALSFDYSLFTMTRYGEERRKGTSLEDAIAIVITQSGHVVVVSGLVLTIAYGSLLVLPGAFKSFCIAACSMILCCIGVQMTFVPCLLGIFPWLGAGFDVVSPEEEADEGDEEEEEDIGHEELEEDTPATRNSLRHVRVFRKGIYYRVGGKLTQCPLNILVPIAIYAVTSPLTYRVLRYQMGHAYELQIPRGKKEWETSLSIQQDFPTSVGCMMPTLIIATSKLPDEDLFTTTLPPLPVLPSEGLVVHPAPGRTPAPGTTTPSAPSTQIRRLNETAAVVTVPTPAPKVAEAPKVAGEASEKMPIPDITSEEPLDVRGQAFFNENCDMVNRLIQMSRNETFALASKDFQSPTFYGELKNGDVKCLNYKLTHYYRENFFAKRFMSTSRLMQKLWDQLVNAKHDSMLTLLTPKMDPFSEEAFRMTSEIRSTLHNASVDSRESGFGAITYMMFSPSAIMMDMIKFTHDRLFVAFLGCAIVCFVLIAVAFHAWLIPFKLLFTVILPITWTYGAALYVYEDGALEWLGFPGLSPTYITNSGPAGLDWTVPMFTLTIMLGLALDYDVFLFERVWEFREEGFGDNESVQLALSATGPTITAAGLIFAFTFTSMLLGSMAITNQMGFIFIFSIVVDTFVVRTVLVPAMLSLNPRLNYWPSDMPEDSVSKIQQRFPAKVLPYALQGPGGPPYAFYGVWDRIVEFLRYEGKVTSREIGDLSYCSSADSNVQWKQLNMPLPGIDQGKRESLRRPQIFRGTRLAENLLRKYTSQGQQGWPNNREAKWRLQALARGLGLPLPVPYRAPYVPGLSVLIPHYGESILAEKQLELLRELGGLRREEDRKRQRSKKDRGPQVPQVKALIWKNYIEDCIFAPSLQLGNQRGTRVLGILLWPISSIHMFSFAAEDKEDSEVVLVHRMRNFGGVYDPLTTVFTKKSWYQDYDPCGNCETIILQGPHAAEFKNFASGGLQVLKQQKPAPYYTCETSRLMVNEGGSYGPHCARVQWAPNAGPEDFTLHLNRTIGRVNEDGKFYPYQNRNRDAGLTKKRCMGANSWMCEAMFRGDTRPMYMAGHHEEDFSYASGGSVAMALEVMVGDFAIWKKSLEGKFGYPYAGHSGAASAEMMVLPFPQMKPLDPSRPGTANAAGEYVGNVVGAGVSLIFMMNVLNHVSRLVTEREEKRKERRVCVLFLDGFPVVSANETLVANGYPLAVEEAFEKATGLHLTLKSQLLPFTPSEAAYYAEWNVMTQSWASILVAVLSNFAFCFVPIAALGFVLMEKTKDVKHQLMISGCSARAYWISMLLWDCLFGAIPILALYVLLNITGFDAFINYAKTSVALLLLFTPAAIGLAYVISYLTDSVPLGNVLLVVCNGVLAMVLVFLFLFFDLYLKSAGVMMALESNSMAGAKDQMQALQGNCDGIKEIAAHNLCSMVQTSLTVIPLLETLGFFLPGFSLLDGLVRISFRNAFVTVLLPMMLEQVAKMTGSMLKESSRGIFGSSCGTLLDLNPDVPRSGANDCSYYDHYYSGPATINPGCPLAEMIYWLDDTAMGNMMDALMGQELAAQGATLPPAVQKELEAISKNMPKPSAMAISSAFMMMVGFLPMEEQNEWKHARECLMKQDQRSSFEAQRDTETQLLASLITATGVRLGGRVESQLRSFATSEAVRNNADQFLPDISGLGECTMGPVFGPIRLQDLVPSLNSSGTSSISDISIGPISVKMPCHLGLKETGALLETLARVPTMGASQLRLLVLCILFPLLAMLLDDLSESPRLARFFTRKTSVPPELLRLEDDDVQEEKRRVAEVDPRKQVMYVKGLRKAYGSMLSSKVTHAVRGVTWAADQGMVFGLLGVNGAGKTTSFKLMSGIYTPSEGEVRILGIDMVEETSRARRLIGYCPQFDALIHVMTVESHLYLYGRMKGLVGRDLQTAVDDKINEMQLSMYRYRRAGTLSGGNKRKLSVAMALIGEPPVIFLDEPSTGMDPFARRFMWSVIQDVAEKRKQSVVVLTTHSMEEAEALCSSIAIQVDGQFRCLGSAQHLKSKYGKGYEVSAKFRAIDRDALSQRAMQMLPSGWELDRSGYTMMSKNQAINVLDEKLVTAATLPSGPIPEGQQEVAVEVLAEWVITQQHVEDLKDFFSEPGGLGDLNLGEVLVLENHGSSLRLRLPLAGEAQLPQLFAMLSKEKARFGLSDFAVCTLDRENRPPHQEFYSIPLMDWLADKYKDEFDNFSEKMTSTGYVRGITWPKAGTDWGKYSDENWEKLSYWASMRMQTLFRTVSGMMLYHNALQCHFEAQGDRRNKLGLIWDPSDAFTCVVAMQMYAFFNSMQLKHTNIMFKKFPKSMKVAFIDCEDLEGSERPDCIHEDQKRRYYSCLIDATCPVDGQGRRTPKYKIEIPGYPILGDGKGDNQNTAVHFTRGTFVQCIDANQGAYFEQMLLLPCVLGEFRSKHPGDGGSKKIIGFPEHITSDFGSVGDFAASSELAFGAEGGGWEESEGEWREWPPQESFHRVSYNVWPCEFLFFLRRIFHGWKESIGSGRWEVRWLGPVEFAPLIRVRTMPSLPLDSFFCGFLWRKWTMTFRSFGWTRSFGSLQ</sequence>
<dbReference type="PANTHER" id="PTHR19229:SF250">
    <property type="entry name" value="ABC TRANSPORTER DOMAIN-CONTAINING PROTEIN-RELATED"/>
    <property type="match status" value="1"/>
</dbReference>